<evidence type="ECO:0000313" key="3">
    <source>
        <dbReference type="Proteomes" id="UP000465112"/>
    </source>
</evidence>
<sequence length="135" mass="14911">MTWRKHPHADTLGTTARGAENRSHSTQKYFATTSRVFKRYDSQGERVSGSHRGLFNIWTVRVLQLLASLFFLQEPRPLMKLGVSSSVRLIGQICLGLRLPVIEVSSEGPLCSRRCTLLCSTPAAKTLTAPLSASP</sequence>
<dbReference type="AlphaFoldDB" id="A0A6A5FBW2"/>
<proteinExistence type="predicted"/>
<evidence type="ECO:0000256" key="1">
    <source>
        <dbReference type="SAM" id="MobiDB-lite"/>
    </source>
</evidence>
<accession>A0A6A5FBW2</accession>
<dbReference type="EMBL" id="VHII01000008">
    <property type="protein sequence ID" value="KAF1386963.1"/>
    <property type="molecule type" value="Genomic_DNA"/>
</dbReference>
<dbReference type="Proteomes" id="UP000465112">
    <property type="component" value="Chromosome 8"/>
</dbReference>
<protein>
    <submittedName>
        <fullName evidence="2">Uncharacterized protein</fullName>
    </submittedName>
</protein>
<gene>
    <name evidence="2" type="ORF">PFLUV_G00100310</name>
</gene>
<organism evidence="2 3">
    <name type="scientific">Perca fluviatilis</name>
    <name type="common">European perch</name>
    <dbReference type="NCBI Taxonomy" id="8168"/>
    <lineage>
        <taxon>Eukaryota</taxon>
        <taxon>Metazoa</taxon>
        <taxon>Chordata</taxon>
        <taxon>Craniata</taxon>
        <taxon>Vertebrata</taxon>
        <taxon>Euteleostomi</taxon>
        <taxon>Actinopterygii</taxon>
        <taxon>Neopterygii</taxon>
        <taxon>Teleostei</taxon>
        <taxon>Neoteleostei</taxon>
        <taxon>Acanthomorphata</taxon>
        <taxon>Eupercaria</taxon>
        <taxon>Perciformes</taxon>
        <taxon>Percoidei</taxon>
        <taxon>Percidae</taxon>
        <taxon>Percinae</taxon>
        <taxon>Perca</taxon>
    </lineage>
</organism>
<name>A0A6A5FBW2_PERFL</name>
<feature type="region of interest" description="Disordered" evidence="1">
    <location>
        <begin position="1"/>
        <end position="26"/>
    </location>
</feature>
<comment type="caution">
    <text evidence="2">The sequence shown here is derived from an EMBL/GenBank/DDBJ whole genome shotgun (WGS) entry which is preliminary data.</text>
</comment>
<reference evidence="2 3" key="1">
    <citation type="submission" date="2019-06" db="EMBL/GenBank/DDBJ databases">
        <title>A chromosome-scale genome assembly of the European perch, Perca fluviatilis.</title>
        <authorList>
            <person name="Roques C."/>
            <person name="Zahm M."/>
            <person name="Cabau C."/>
            <person name="Klopp C."/>
            <person name="Bouchez O."/>
            <person name="Donnadieu C."/>
            <person name="Kuhl H."/>
            <person name="Gislard M."/>
            <person name="Guendouz S."/>
            <person name="Journot L."/>
            <person name="Haffray P."/>
            <person name="Bestin A."/>
            <person name="Morvezen R."/>
            <person name="Feron R."/>
            <person name="Wen M."/>
            <person name="Jouanno E."/>
            <person name="Herpin A."/>
            <person name="Schartl M."/>
            <person name="Postlethwait J."/>
            <person name="Schaerlinger B."/>
            <person name="Chardard D."/>
            <person name="Lecocq T."/>
            <person name="Poncet C."/>
            <person name="Jaffrelo L."/>
            <person name="Lampietro C."/>
            <person name="Guiguen Y."/>
        </authorList>
    </citation>
    <scope>NUCLEOTIDE SEQUENCE [LARGE SCALE GENOMIC DNA]</scope>
    <source>
        <tissue evidence="2">Blood</tissue>
    </source>
</reference>
<evidence type="ECO:0000313" key="2">
    <source>
        <dbReference type="EMBL" id="KAF1386963.1"/>
    </source>
</evidence>
<keyword evidence="3" id="KW-1185">Reference proteome</keyword>